<protein>
    <submittedName>
        <fullName evidence="1">Nuclease</fullName>
    </submittedName>
</protein>
<organism evidence="1 2">
    <name type="scientific">Oceanithermus desulfurans NBRC 100063</name>
    <dbReference type="NCBI Taxonomy" id="1227550"/>
    <lineage>
        <taxon>Bacteria</taxon>
        <taxon>Thermotogati</taxon>
        <taxon>Deinococcota</taxon>
        <taxon>Deinococci</taxon>
        <taxon>Thermales</taxon>
        <taxon>Thermaceae</taxon>
        <taxon>Oceanithermus</taxon>
    </lineage>
</organism>
<comment type="caution">
    <text evidence="1">The sequence shown here is derived from an EMBL/GenBank/DDBJ whole genome shotgun (WGS) entry which is preliminary data.</text>
</comment>
<gene>
    <name evidence="1" type="ORF">ODE01S_22800</name>
</gene>
<evidence type="ECO:0000313" key="1">
    <source>
        <dbReference type="EMBL" id="GEM90846.1"/>
    </source>
</evidence>
<accession>A0A511RQ04</accession>
<name>A0A511RQ04_9DEIN</name>
<proteinExistence type="predicted"/>
<dbReference type="RefSeq" id="WP_147148961.1">
    <property type="nucleotide sequence ID" value="NZ_BJXN01000024.1"/>
</dbReference>
<dbReference type="Proteomes" id="UP000321827">
    <property type="component" value="Unassembled WGS sequence"/>
</dbReference>
<reference evidence="1 2" key="1">
    <citation type="submission" date="2019-07" db="EMBL/GenBank/DDBJ databases">
        <title>Whole genome shotgun sequence of Oceanithermus desulfurans NBRC 100063.</title>
        <authorList>
            <person name="Hosoyama A."/>
            <person name="Uohara A."/>
            <person name="Ohji S."/>
            <person name="Ichikawa N."/>
        </authorList>
    </citation>
    <scope>NUCLEOTIDE SEQUENCE [LARGE SCALE GENOMIC DNA]</scope>
    <source>
        <strain evidence="1 2">NBRC 100063</strain>
    </source>
</reference>
<dbReference type="SUPFAM" id="SSF53098">
    <property type="entry name" value="Ribonuclease H-like"/>
    <property type="match status" value="1"/>
</dbReference>
<dbReference type="InterPro" id="IPR012337">
    <property type="entry name" value="RNaseH-like_sf"/>
</dbReference>
<dbReference type="EMBL" id="BJXN01000024">
    <property type="protein sequence ID" value="GEM90846.1"/>
    <property type="molecule type" value="Genomic_DNA"/>
</dbReference>
<evidence type="ECO:0000313" key="2">
    <source>
        <dbReference type="Proteomes" id="UP000321827"/>
    </source>
</evidence>
<dbReference type="OrthoDB" id="255198at2"/>
<dbReference type="AlphaFoldDB" id="A0A511RQ04"/>
<sequence length="314" mass="34059">MKPRLRLEVWSPDHAAPEASLAQPLPELQAEPVAADGPWAPKREAAPWTGPLFFVDGRFRTDALIFLDDAPALLASVAVGAVGLEPGRAFYEEAAFAVRRFLVAPPGAWPEPVFSPAPGLDYELVEAGGEPEALRAAAMERRGALEMGLGDGLRARHPGALVLHDGPLHRLPAAATAGRLGFAKTHHRGYLNAEQAALLGELAAGERSPVFTFTRGERRFYSWYLRLPLEPERPYAAAATLLRVETAAPEAEALRLAPVSLGVLPRLASRPFRDPRAPQNLVPVGALERELGRRLGSAGLIRRRLLEHIRREAV</sequence>